<sequence length="383" mass="43440">MASSEFNLNKFLPLMQQWRWPLAGVTLAGFLVSVITALLLPDIYRSTAIFYPTNLPALQTTLNPEYTTQERLALSMSTDDADRLISIGQSQPVLKHIIQKFKLAEHYGYPAHDTSDKIRQKVTEEFLYNYNIYQNNRSAVEVSFDDQNNFFAARMANAIMQQIDTVNQQLTRSNQFKILDAYAQRELVLRQELKQMQDSLLLTRQQYNIFGSMSAEAEGRPESRFLAERLVQTETDLQQAQGTLQSYKSQLPANHTKIITLTAEIKGLQAALKALKSKSAGSSINLESYLAGSDRIARLENAFKALQEEHQKARQTYAEAQLTLKNGTTSLYLVQPATPALKKIRPIRWLIVVGSTLVTFVLSVVVITLLERRRSLQHQAFYA</sequence>
<keyword evidence="1" id="KW-0175">Coiled coil</keyword>
<feature type="transmembrane region" description="Helical" evidence="2">
    <location>
        <begin position="20"/>
        <end position="40"/>
    </location>
</feature>
<gene>
    <name evidence="3" type="ORF">HUW51_18670</name>
</gene>
<proteinExistence type="predicted"/>
<feature type="coiled-coil region" evidence="1">
    <location>
        <begin position="230"/>
        <end position="323"/>
    </location>
</feature>
<dbReference type="InterPro" id="IPR050445">
    <property type="entry name" value="Bact_polysacc_biosynth/exp"/>
</dbReference>
<dbReference type="KEGG" id="aswu:HUW51_18670"/>
<dbReference type="PANTHER" id="PTHR32309">
    <property type="entry name" value="TYROSINE-PROTEIN KINASE"/>
    <property type="match status" value="1"/>
</dbReference>
<evidence type="ECO:0000256" key="1">
    <source>
        <dbReference type="SAM" id="Coils"/>
    </source>
</evidence>
<accession>A0A7G7GBW8</accession>
<dbReference type="GO" id="GO:0005886">
    <property type="term" value="C:plasma membrane"/>
    <property type="evidence" value="ECO:0007669"/>
    <property type="project" value="TreeGrafter"/>
</dbReference>
<dbReference type="Proteomes" id="UP000515237">
    <property type="component" value="Chromosome"/>
</dbReference>
<dbReference type="GO" id="GO:0004713">
    <property type="term" value="F:protein tyrosine kinase activity"/>
    <property type="evidence" value="ECO:0007669"/>
    <property type="project" value="TreeGrafter"/>
</dbReference>
<name>A0A7G7GBW8_9BACT</name>
<keyword evidence="2" id="KW-0472">Membrane</keyword>
<evidence type="ECO:0000256" key="2">
    <source>
        <dbReference type="SAM" id="Phobius"/>
    </source>
</evidence>
<keyword evidence="4" id="KW-1185">Reference proteome</keyword>
<reference evidence="3 4" key="1">
    <citation type="journal article" date="2018" name="Int. J. Syst. Evol. Microbiol.">
        <title>Adhaeribacter swui sp. nov., isolated from wet mud.</title>
        <authorList>
            <person name="Kim D.U."/>
            <person name="Kim K.W."/>
            <person name="Kang M.S."/>
            <person name="Kim J.Y."/>
            <person name="Jang J.H."/>
            <person name="Kim M.K."/>
        </authorList>
    </citation>
    <scope>NUCLEOTIDE SEQUENCE [LARGE SCALE GENOMIC DNA]</scope>
    <source>
        <strain evidence="3 4">KCTC 52873</strain>
    </source>
</reference>
<dbReference type="EMBL" id="CP055156">
    <property type="protein sequence ID" value="QNF34652.1"/>
    <property type="molecule type" value="Genomic_DNA"/>
</dbReference>
<feature type="transmembrane region" description="Helical" evidence="2">
    <location>
        <begin position="349"/>
        <end position="370"/>
    </location>
</feature>
<evidence type="ECO:0000313" key="3">
    <source>
        <dbReference type="EMBL" id="QNF34652.1"/>
    </source>
</evidence>
<evidence type="ECO:0000313" key="4">
    <source>
        <dbReference type="Proteomes" id="UP000515237"/>
    </source>
</evidence>
<organism evidence="3 4">
    <name type="scientific">Adhaeribacter swui</name>
    <dbReference type="NCBI Taxonomy" id="2086471"/>
    <lineage>
        <taxon>Bacteria</taxon>
        <taxon>Pseudomonadati</taxon>
        <taxon>Bacteroidota</taxon>
        <taxon>Cytophagia</taxon>
        <taxon>Cytophagales</taxon>
        <taxon>Hymenobacteraceae</taxon>
        <taxon>Adhaeribacter</taxon>
    </lineage>
</organism>
<keyword evidence="2" id="KW-1133">Transmembrane helix</keyword>
<evidence type="ECO:0008006" key="5">
    <source>
        <dbReference type="Google" id="ProtNLM"/>
    </source>
</evidence>
<dbReference type="RefSeq" id="WP_185271147.1">
    <property type="nucleotide sequence ID" value="NZ_CP055156.1"/>
</dbReference>
<dbReference type="AlphaFoldDB" id="A0A7G7GBW8"/>
<protein>
    <recommendedName>
        <fullName evidence="5">Polysaccharide chain length determinant N-terminal domain-containing protein</fullName>
    </recommendedName>
</protein>
<dbReference type="PANTHER" id="PTHR32309:SF13">
    <property type="entry name" value="FERRIC ENTEROBACTIN TRANSPORT PROTEIN FEPE"/>
    <property type="match status" value="1"/>
</dbReference>
<keyword evidence="2" id="KW-0812">Transmembrane</keyword>